<dbReference type="InParanoid" id="A0A3N1HQ39"/>
<dbReference type="CDD" id="cd07989">
    <property type="entry name" value="LPLAT_AGPAT-like"/>
    <property type="match status" value="1"/>
</dbReference>
<proteinExistence type="predicted"/>
<dbReference type="SUPFAM" id="SSF69593">
    <property type="entry name" value="Glycerol-3-phosphate (1)-acyltransferase"/>
    <property type="match status" value="1"/>
</dbReference>
<dbReference type="OrthoDB" id="3210041at2"/>
<comment type="caution">
    <text evidence="4">The sequence shown here is derived from an EMBL/GenBank/DDBJ whole genome shotgun (WGS) entry which is preliminary data.</text>
</comment>
<dbReference type="Proteomes" id="UP000276232">
    <property type="component" value="Unassembled WGS sequence"/>
</dbReference>
<dbReference type="PANTHER" id="PTHR10434">
    <property type="entry name" value="1-ACYL-SN-GLYCEROL-3-PHOSPHATE ACYLTRANSFERASE"/>
    <property type="match status" value="1"/>
</dbReference>
<evidence type="ECO:0000256" key="2">
    <source>
        <dbReference type="ARBA" id="ARBA00023315"/>
    </source>
</evidence>
<evidence type="ECO:0000313" key="4">
    <source>
        <dbReference type="EMBL" id="ROP44627.1"/>
    </source>
</evidence>
<keyword evidence="5" id="KW-1185">Reference proteome</keyword>
<dbReference type="AlphaFoldDB" id="A0A3N1HQ39"/>
<gene>
    <name evidence="4" type="ORF">EDC03_0753</name>
</gene>
<evidence type="ECO:0000256" key="1">
    <source>
        <dbReference type="ARBA" id="ARBA00022679"/>
    </source>
</evidence>
<protein>
    <submittedName>
        <fullName evidence="4">1-acyl-sn-glycerol-3-phosphate acyltransferase</fullName>
    </submittedName>
</protein>
<keyword evidence="1 4" id="KW-0808">Transferase</keyword>
<evidence type="ECO:0000313" key="5">
    <source>
        <dbReference type="Proteomes" id="UP000276232"/>
    </source>
</evidence>
<sequence>MSTPPPARRRPERVYPPVIALAKTSFRVLGIRTRLEGLENVPAVGGGVIASTHVGYTDFVFAGLAPWEAHRRLTRFMAKESVFRHRLAGPLMRGMHHIPVDRAAGSGSLRAALRALSEGELVGLFPEATTSRSFVVKPLKSGALRMAASARVPLLPTAVWGTQRLYGKGTPRDLSRGQTVTVRVGEPMEVTSADVRGDRLEVTTTELRRRLQDLLDEVQAEHPDTTDPRYRGAWWLPRHLGGSAPTPEEADGAPRLPRA</sequence>
<dbReference type="SMART" id="SM00563">
    <property type="entry name" value="PlsC"/>
    <property type="match status" value="1"/>
</dbReference>
<dbReference type="EMBL" id="RJKN01000002">
    <property type="protein sequence ID" value="ROP44627.1"/>
    <property type="molecule type" value="Genomic_DNA"/>
</dbReference>
<dbReference type="RefSeq" id="WP_123378890.1">
    <property type="nucleotide sequence ID" value="NZ_RJKN01000002.1"/>
</dbReference>
<accession>A0A3N1HQ39</accession>
<name>A0A3N1HQ39_9ACTN</name>
<organism evidence="4 5">
    <name type="scientific">Pseudokineococcus lusitanus</name>
    <dbReference type="NCBI Taxonomy" id="763993"/>
    <lineage>
        <taxon>Bacteria</taxon>
        <taxon>Bacillati</taxon>
        <taxon>Actinomycetota</taxon>
        <taxon>Actinomycetes</taxon>
        <taxon>Kineosporiales</taxon>
        <taxon>Kineosporiaceae</taxon>
        <taxon>Pseudokineococcus</taxon>
    </lineage>
</organism>
<dbReference type="GO" id="GO:0005886">
    <property type="term" value="C:plasma membrane"/>
    <property type="evidence" value="ECO:0007669"/>
    <property type="project" value="TreeGrafter"/>
</dbReference>
<keyword evidence="2 4" id="KW-0012">Acyltransferase</keyword>
<dbReference type="GO" id="GO:0006654">
    <property type="term" value="P:phosphatidic acid biosynthetic process"/>
    <property type="evidence" value="ECO:0007669"/>
    <property type="project" value="TreeGrafter"/>
</dbReference>
<dbReference type="FunCoup" id="A0A3N1HQ39">
    <property type="interactions" value="104"/>
</dbReference>
<reference evidence="4 5" key="1">
    <citation type="journal article" date="2015" name="Stand. Genomic Sci.">
        <title>Genomic Encyclopedia of Bacterial and Archaeal Type Strains, Phase III: the genomes of soil and plant-associated and newly described type strains.</title>
        <authorList>
            <person name="Whitman W.B."/>
            <person name="Woyke T."/>
            <person name="Klenk H.P."/>
            <person name="Zhou Y."/>
            <person name="Lilburn T.G."/>
            <person name="Beck B.J."/>
            <person name="De Vos P."/>
            <person name="Vandamme P."/>
            <person name="Eisen J.A."/>
            <person name="Garrity G."/>
            <person name="Hugenholtz P."/>
            <person name="Kyrpides N.C."/>
        </authorList>
    </citation>
    <scope>NUCLEOTIDE SEQUENCE [LARGE SCALE GENOMIC DNA]</scope>
    <source>
        <strain evidence="4 5">CECT 7306</strain>
    </source>
</reference>
<dbReference type="InterPro" id="IPR002123">
    <property type="entry name" value="Plipid/glycerol_acylTrfase"/>
</dbReference>
<dbReference type="Pfam" id="PF01553">
    <property type="entry name" value="Acyltransferase"/>
    <property type="match status" value="1"/>
</dbReference>
<feature type="domain" description="Phospholipid/glycerol acyltransferase" evidence="3">
    <location>
        <begin position="47"/>
        <end position="162"/>
    </location>
</feature>
<dbReference type="PANTHER" id="PTHR10434:SF55">
    <property type="entry name" value="POSSIBLE ACYLTRANSFERASE"/>
    <property type="match status" value="1"/>
</dbReference>
<evidence type="ECO:0000259" key="3">
    <source>
        <dbReference type="SMART" id="SM00563"/>
    </source>
</evidence>
<dbReference type="GO" id="GO:0003841">
    <property type="term" value="F:1-acylglycerol-3-phosphate O-acyltransferase activity"/>
    <property type="evidence" value="ECO:0007669"/>
    <property type="project" value="TreeGrafter"/>
</dbReference>